<feature type="coiled-coil region" evidence="1">
    <location>
        <begin position="239"/>
        <end position="266"/>
    </location>
</feature>
<dbReference type="SUPFAM" id="SSF110849">
    <property type="entry name" value="ParB/Sulfiredoxin"/>
    <property type="match status" value="1"/>
</dbReference>
<sequence length="364" mass="42874">MKIEDVPTNQIKVSVFNVRKSLDGAGIESLAQSIAESGLLQPIVVSKRKNDKYDLIAGQRRFIACSKNLNWEKIPAIIIENAKDKEILTMSTVENLQRADLNLIYKSDAFIKLYEMYDNDINKVINATGYTEQTIKKYFLLKYLQEQVRKEIIEEKRKVSLNSLITLIKNENIPQIEHQKFLNLAGGKTTKAIIEKLKEITDSSTKQHIFDSLKGEKCVRDIVMTFLSHKSDQMKKVFRELIIRDYQEYKKKHSDLKERILSLQNKFPLLKIIEIENIFEDFSNKLNILLEFDKKYLFELIKFNRYNFQSKKVLIYLLEDLKLNFKNYGYKFKNKINLTLETMKSLHIYEEIISEFTKVLNQSR</sequence>
<dbReference type="Gene3D" id="3.90.1530.30">
    <property type="match status" value="1"/>
</dbReference>
<dbReference type="PANTHER" id="PTHR33375">
    <property type="entry name" value="CHROMOSOME-PARTITIONING PROTEIN PARB-RELATED"/>
    <property type="match status" value="1"/>
</dbReference>
<name>A0A0F9PBG4_9ZZZZ</name>
<dbReference type="NCBIfam" id="TIGR00180">
    <property type="entry name" value="parB_part"/>
    <property type="match status" value="1"/>
</dbReference>
<feature type="domain" description="ParB-like N-terminal" evidence="2">
    <location>
        <begin position="4"/>
        <end position="96"/>
    </location>
</feature>
<reference evidence="3" key="1">
    <citation type="journal article" date="2015" name="Nature">
        <title>Complex archaea that bridge the gap between prokaryotes and eukaryotes.</title>
        <authorList>
            <person name="Spang A."/>
            <person name="Saw J.H."/>
            <person name="Jorgensen S.L."/>
            <person name="Zaremba-Niedzwiedzka K."/>
            <person name="Martijn J."/>
            <person name="Lind A.E."/>
            <person name="van Eijk R."/>
            <person name="Schleper C."/>
            <person name="Guy L."/>
            <person name="Ettema T.J."/>
        </authorList>
    </citation>
    <scope>NUCLEOTIDE SEQUENCE</scope>
</reference>
<dbReference type="GO" id="GO:0005694">
    <property type="term" value="C:chromosome"/>
    <property type="evidence" value="ECO:0007669"/>
    <property type="project" value="TreeGrafter"/>
</dbReference>
<dbReference type="GO" id="GO:0007059">
    <property type="term" value="P:chromosome segregation"/>
    <property type="evidence" value="ECO:0007669"/>
    <property type="project" value="TreeGrafter"/>
</dbReference>
<dbReference type="SMART" id="SM00470">
    <property type="entry name" value="ParB"/>
    <property type="match status" value="1"/>
</dbReference>
<protein>
    <recommendedName>
        <fullName evidence="2">ParB-like N-terminal domain-containing protein</fullName>
    </recommendedName>
</protein>
<dbReference type="EMBL" id="LAZR01002636">
    <property type="protein sequence ID" value="KKN27459.1"/>
    <property type="molecule type" value="Genomic_DNA"/>
</dbReference>
<evidence type="ECO:0000259" key="2">
    <source>
        <dbReference type="SMART" id="SM00470"/>
    </source>
</evidence>
<dbReference type="AlphaFoldDB" id="A0A0F9PBG4"/>
<dbReference type="InterPro" id="IPR036086">
    <property type="entry name" value="ParB/Sulfiredoxin_sf"/>
</dbReference>
<dbReference type="InterPro" id="IPR004437">
    <property type="entry name" value="ParB/RepB/Spo0J"/>
</dbReference>
<gene>
    <name evidence="3" type="ORF">LCGC14_0864450</name>
</gene>
<proteinExistence type="predicted"/>
<dbReference type="Pfam" id="PF02195">
    <property type="entry name" value="ParB_N"/>
    <property type="match status" value="1"/>
</dbReference>
<organism evidence="3">
    <name type="scientific">marine sediment metagenome</name>
    <dbReference type="NCBI Taxonomy" id="412755"/>
    <lineage>
        <taxon>unclassified sequences</taxon>
        <taxon>metagenomes</taxon>
        <taxon>ecological metagenomes</taxon>
    </lineage>
</organism>
<comment type="caution">
    <text evidence="3">The sequence shown here is derived from an EMBL/GenBank/DDBJ whole genome shotgun (WGS) entry which is preliminary data.</text>
</comment>
<accession>A0A0F9PBG4</accession>
<evidence type="ECO:0000256" key="1">
    <source>
        <dbReference type="SAM" id="Coils"/>
    </source>
</evidence>
<keyword evidence="1" id="KW-0175">Coiled coil</keyword>
<dbReference type="GO" id="GO:0003677">
    <property type="term" value="F:DNA binding"/>
    <property type="evidence" value="ECO:0007669"/>
    <property type="project" value="InterPro"/>
</dbReference>
<evidence type="ECO:0000313" key="3">
    <source>
        <dbReference type="EMBL" id="KKN27459.1"/>
    </source>
</evidence>
<dbReference type="InterPro" id="IPR003115">
    <property type="entry name" value="ParB_N"/>
</dbReference>
<dbReference type="PANTHER" id="PTHR33375:SF1">
    <property type="entry name" value="CHROMOSOME-PARTITIONING PROTEIN PARB-RELATED"/>
    <property type="match status" value="1"/>
</dbReference>
<dbReference type="InterPro" id="IPR050336">
    <property type="entry name" value="Chromosome_partition/occlusion"/>
</dbReference>
<dbReference type="Gene3D" id="1.10.10.2830">
    <property type="match status" value="1"/>
</dbReference>